<sequence>MEHLFNKTRQEHLRNSNLFKLQNLIINEYRMKMISSNNQTKANYSTTPQSSTLSFVPSSASQSNSIPKSDYIITPESSTKNSIKDFFYEYYENDIENTNKLFYKQKTSYYYNFYGILNYDWRVYYYLNDIWQNILMREFRKSYFTDLNEMCFGAYFSRKMIPNKKSLAFSCLNLIQNYQEFDNIKCIIFIDDLTKESANYQGFGVCNGKSYKMKNKTFLECFYDFYKSLKQSNKSIFENDFDGDLDNFCDLKLSSINDVNDLVLSKNDQQILIDLKKTRHIKNENNLELLKEITCSKETKIISFMEQESDSTRVLFDDEQSIKEENEGPKNDYCQHFVDTQQRPQNFIRDPGLTERFEEYPKLRELIKLKDDLISKTNAPTRPMYIKSDLISKDGGDFSLAELTGSEFDVILIEPPILEYQTNNKIFFNKFYTWDEIKSIDIASITSQRAFIFLWCGSGVGLDKGRECLKKWGFRRCEDIVWIKTNKISQTQNRNLDNGSILQRTKEHCLMGIKGTVKRSQDASFIHTNIDIDLIISEEPEEGCPNKPEEIFHIIEHFCLGRRRLYLFGRENTLRHGWLSVGPDFSQTNFDRDIFKSLFNTGNLTGTSERIELLRPRTPPIKTKMQLIQQQQQQQQQQLNNVDQINFQNNVNNVENVNTIGFNVDSNNQTTSEFDTV</sequence>
<dbReference type="PANTHER" id="PTHR13107:SF0">
    <property type="entry name" value="N6-ADENOSINE-METHYLTRANSFERASE NON-CATALYTIC SUBUNIT"/>
    <property type="match status" value="1"/>
</dbReference>
<evidence type="ECO:0000256" key="5">
    <source>
        <dbReference type="PROSITE-ProRule" id="PRU00489"/>
    </source>
</evidence>
<dbReference type="InterPro" id="IPR007757">
    <property type="entry name" value="MT-A70-like"/>
</dbReference>
<dbReference type="InterPro" id="IPR045123">
    <property type="entry name" value="METTL14-like"/>
</dbReference>
<dbReference type="Pfam" id="PF05063">
    <property type="entry name" value="MT-A70"/>
    <property type="match status" value="1"/>
</dbReference>
<name>A0A814IDR6_9BILA</name>
<dbReference type="PANTHER" id="PTHR13107">
    <property type="entry name" value="N6-ADENOSINE-METHYLTRANSFERASE NON-CATALYTIC SUBUNIT"/>
    <property type="match status" value="1"/>
</dbReference>
<reference evidence="6" key="1">
    <citation type="submission" date="2021-02" db="EMBL/GenBank/DDBJ databases">
        <authorList>
            <person name="Nowell W R."/>
        </authorList>
    </citation>
    <scope>NUCLEOTIDE SEQUENCE</scope>
    <source>
        <strain evidence="6">Ploen Becks lab</strain>
    </source>
</reference>
<proteinExistence type="inferred from homology"/>
<comment type="similarity">
    <text evidence="5">Belongs to the MT-A70-like family.</text>
</comment>
<evidence type="ECO:0000313" key="7">
    <source>
        <dbReference type="Proteomes" id="UP000663879"/>
    </source>
</evidence>
<protein>
    <recommendedName>
        <fullName evidence="4">N(6)-adenosine-methyltransferase non-catalytic subunit METTL14</fullName>
    </recommendedName>
    <alternativeName>
        <fullName evidence="3">Methyltransferase-like protein 14</fullName>
    </alternativeName>
</protein>
<evidence type="ECO:0000256" key="3">
    <source>
        <dbReference type="ARBA" id="ARBA00032942"/>
    </source>
</evidence>
<evidence type="ECO:0000313" key="6">
    <source>
        <dbReference type="EMBL" id="CAF1024315.1"/>
    </source>
</evidence>
<evidence type="ECO:0000256" key="1">
    <source>
        <dbReference type="ARBA" id="ARBA00004123"/>
    </source>
</evidence>
<dbReference type="EMBL" id="CAJNOC010004513">
    <property type="protein sequence ID" value="CAF1024315.1"/>
    <property type="molecule type" value="Genomic_DNA"/>
</dbReference>
<comment type="subcellular location">
    <subcellularLocation>
        <location evidence="1">Nucleus</location>
    </subcellularLocation>
</comment>
<evidence type="ECO:0000256" key="4">
    <source>
        <dbReference type="ARBA" id="ARBA00049757"/>
    </source>
</evidence>
<dbReference type="SUPFAM" id="SSF53335">
    <property type="entry name" value="S-adenosyl-L-methionine-dependent methyltransferases"/>
    <property type="match status" value="1"/>
</dbReference>
<gene>
    <name evidence="6" type="ORF">OXX778_LOCUS17538</name>
</gene>
<dbReference type="GO" id="GO:0005634">
    <property type="term" value="C:nucleus"/>
    <property type="evidence" value="ECO:0007669"/>
    <property type="project" value="UniProtKB-SubCell"/>
</dbReference>
<accession>A0A814IDR6</accession>
<dbReference type="GO" id="GO:0036396">
    <property type="term" value="C:RNA N6-methyladenosine methyltransferase complex"/>
    <property type="evidence" value="ECO:0007669"/>
    <property type="project" value="TreeGrafter"/>
</dbReference>
<organism evidence="6 7">
    <name type="scientific">Brachionus calyciflorus</name>
    <dbReference type="NCBI Taxonomy" id="104777"/>
    <lineage>
        <taxon>Eukaryota</taxon>
        <taxon>Metazoa</taxon>
        <taxon>Spiralia</taxon>
        <taxon>Gnathifera</taxon>
        <taxon>Rotifera</taxon>
        <taxon>Eurotatoria</taxon>
        <taxon>Monogononta</taxon>
        <taxon>Pseudotrocha</taxon>
        <taxon>Ploima</taxon>
        <taxon>Brachionidae</taxon>
        <taxon>Brachionus</taxon>
    </lineage>
</organism>
<evidence type="ECO:0000256" key="2">
    <source>
        <dbReference type="ARBA" id="ARBA00023242"/>
    </source>
</evidence>
<keyword evidence="7" id="KW-1185">Reference proteome</keyword>
<dbReference type="GO" id="GO:0003729">
    <property type="term" value="F:mRNA binding"/>
    <property type="evidence" value="ECO:0007669"/>
    <property type="project" value="TreeGrafter"/>
</dbReference>
<dbReference type="Proteomes" id="UP000663879">
    <property type="component" value="Unassembled WGS sequence"/>
</dbReference>
<dbReference type="AlphaFoldDB" id="A0A814IDR6"/>
<dbReference type="PROSITE" id="PS51143">
    <property type="entry name" value="MT_A70"/>
    <property type="match status" value="1"/>
</dbReference>
<dbReference type="PROSITE" id="PS51592">
    <property type="entry name" value="SAM_MTA70L_2"/>
    <property type="match status" value="1"/>
</dbReference>
<dbReference type="InterPro" id="IPR029063">
    <property type="entry name" value="SAM-dependent_MTases_sf"/>
</dbReference>
<keyword evidence="2" id="KW-0539">Nucleus</keyword>
<comment type="caution">
    <text evidence="6">The sequence shown here is derived from an EMBL/GenBank/DDBJ whole genome shotgun (WGS) entry which is preliminary data.</text>
</comment>
<dbReference type="OrthoDB" id="14833at2759"/>